<sequence length="138" mass="16187">DLSGPNAPAIEEDTMAIHHFILHQALDLVDHAVWKTQDMWLKRIDTFDHFVVSAFCTAGDFFMVNHFPAHSTHCTGYIKFLLLHKPNTNDESIRVFFEEVHELYLRALLNPLQEPNQYITNPDFDDRVRRAGRRLYLH</sequence>
<reference evidence="1 2" key="1">
    <citation type="journal article" date="2020" name="bioRxiv">
        <title>Metabolic contributions of an alphaproteobacterial endosymbiont in the apicomplexan Cardiosporidium cionae.</title>
        <authorList>
            <person name="Hunter E.S."/>
            <person name="Paight C.J."/>
            <person name="Lane C.E."/>
        </authorList>
    </citation>
    <scope>NUCLEOTIDE SEQUENCE [LARGE SCALE GENOMIC DNA]</scope>
    <source>
        <strain evidence="1">ESH_2018</strain>
    </source>
</reference>
<dbReference type="InterPro" id="IPR011012">
    <property type="entry name" value="Longin-like_dom_sf"/>
</dbReference>
<evidence type="ECO:0008006" key="3">
    <source>
        <dbReference type="Google" id="ProtNLM"/>
    </source>
</evidence>
<evidence type="ECO:0000313" key="1">
    <source>
        <dbReference type="EMBL" id="KAF8817729.1"/>
    </source>
</evidence>
<name>A0ABQ7J3R3_9APIC</name>
<dbReference type="Pfam" id="PF04628">
    <property type="entry name" value="Sedlin_N"/>
    <property type="match status" value="1"/>
</dbReference>
<dbReference type="CDD" id="cd14825">
    <property type="entry name" value="TRAPPC2_sedlin"/>
    <property type="match status" value="1"/>
</dbReference>
<proteinExistence type="predicted"/>
<gene>
    <name evidence="1" type="ORF">IE077_003529</name>
</gene>
<protein>
    <recommendedName>
        <fullName evidence="3">Trafficking protein particle complex subunit 2</fullName>
    </recommendedName>
</protein>
<dbReference type="PANTHER" id="PTHR12403">
    <property type="entry name" value="TRAFFICKING PROTEIN PARTICLE COMPLEX SUBUNIT 2"/>
    <property type="match status" value="1"/>
</dbReference>
<dbReference type="SUPFAM" id="SSF64356">
    <property type="entry name" value="SNARE-like"/>
    <property type="match status" value="1"/>
</dbReference>
<evidence type="ECO:0000313" key="2">
    <source>
        <dbReference type="Proteomes" id="UP000823046"/>
    </source>
</evidence>
<keyword evidence="2" id="KW-1185">Reference proteome</keyword>
<feature type="non-terminal residue" evidence="1">
    <location>
        <position position="1"/>
    </location>
</feature>
<dbReference type="EMBL" id="JADAQX010001737">
    <property type="protein sequence ID" value="KAF8817729.1"/>
    <property type="molecule type" value="Genomic_DNA"/>
</dbReference>
<accession>A0ABQ7J3R3</accession>
<organism evidence="1 2">
    <name type="scientific">Cardiosporidium cionae</name>
    <dbReference type="NCBI Taxonomy" id="476202"/>
    <lineage>
        <taxon>Eukaryota</taxon>
        <taxon>Sar</taxon>
        <taxon>Alveolata</taxon>
        <taxon>Apicomplexa</taxon>
        <taxon>Aconoidasida</taxon>
        <taxon>Nephromycida</taxon>
        <taxon>Cardiosporidium</taxon>
    </lineage>
</organism>
<dbReference type="Gene3D" id="3.30.450.70">
    <property type="match status" value="1"/>
</dbReference>
<dbReference type="Proteomes" id="UP000823046">
    <property type="component" value="Unassembled WGS sequence"/>
</dbReference>
<comment type="caution">
    <text evidence="1">The sequence shown here is derived from an EMBL/GenBank/DDBJ whole genome shotgun (WGS) entry which is preliminary data.</text>
</comment>
<dbReference type="InterPro" id="IPR006722">
    <property type="entry name" value="Sedlin"/>
</dbReference>